<keyword evidence="5 7" id="KW-1133">Transmembrane helix</keyword>
<keyword evidence="4 7" id="KW-0812">Transmembrane</keyword>
<dbReference type="PRINTS" id="PR01035">
    <property type="entry name" value="TCRTETA"/>
</dbReference>
<dbReference type="PANTHER" id="PTHR23517:SF3">
    <property type="entry name" value="INTEGRAL MEMBRANE TRANSPORT PROTEIN"/>
    <property type="match status" value="1"/>
</dbReference>
<evidence type="ECO:0000256" key="4">
    <source>
        <dbReference type="ARBA" id="ARBA00022692"/>
    </source>
</evidence>
<evidence type="ECO:0000256" key="3">
    <source>
        <dbReference type="ARBA" id="ARBA00022475"/>
    </source>
</evidence>
<dbReference type="SUPFAM" id="SSF103473">
    <property type="entry name" value="MFS general substrate transporter"/>
    <property type="match status" value="1"/>
</dbReference>
<dbReference type="InterPro" id="IPR036259">
    <property type="entry name" value="MFS_trans_sf"/>
</dbReference>
<evidence type="ECO:0000313" key="10">
    <source>
        <dbReference type="Proteomes" id="UP000316181"/>
    </source>
</evidence>
<dbReference type="EMBL" id="VFNV01000001">
    <property type="protein sequence ID" value="TQK76759.1"/>
    <property type="molecule type" value="Genomic_DNA"/>
</dbReference>
<dbReference type="GO" id="GO:0005886">
    <property type="term" value="C:plasma membrane"/>
    <property type="evidence" value="ECO:0007669"/>
    <property type="project" value="UniProtKB-SubCell"/>
</dbReference>
<evidence type="ECO:0000259" key="8">
    <source>
        <dbReference type="PROSITE" id="PS50850"/>
    </source>
</evidence>
<name>A0A542SQ73_9MICO</name>
<feature type="transmembrane region" description="Helical" evidence="7">
    <location>
        <begin position="253"/>
        <end position="272"/>
    </location>
</feature>
<dbReference type="InterPro" id="IPR020846">
    <property type="entry name" value="MFS_dom"/>
</dbReference>
<dbReference type="InterPro" id="IPR011701">
    <property type="entry name" value="MFS"/>
</dbReference>
<dbReference type="Pfam" id="PF07690">
    <property type="entry name" value="MFS_1"/>
    <property type="match status" value="1"/>
</dbReference>
<evidence type="ECO:0000256" key="2">
    <source>
        <dbReference type="ARBA" id="ARBA00022448"/>
    </source>
</evidence>
<evidence type="ECO:0000256" key="5">
    <source>
        <dbReference type="ARBA" id="ARBA00022989"/>
    </source>
</evidence>
<evidence type="ECO:0000256" key="1">
    <source>
        <dbReference type="ARBA" id="ARBA00004651"/>
    </source>
</evidence>
<dbReference type="PANTHER" id="PTHR23517">
    <property type="entry name" value="RESISTANCE PROTEIN MDTM, PUTATIVE-RELATED-RELATED"/>
    <property type="match status" value="1"/>
</dbReference>
<comment type="caution">
    <text evidence="9">The sequence shown here is derived from an EMBL/GenBank/DDBJ whole genome shotgun (WGS) entry which is preliminary data.</text>
</comment>
<dbReference type="PROSITE" id="PS50850">
    <property type="entry name" value="MFS"/>
    <property type="match status" value="1"/>
</dbReference>
<feature type="transmembrane region" description="Helical" evidence="7">
    <location>
        <begin position="292"/>
        <end position="310"/>
    </location>
</feature>
<organism evidence="9 10">
    <name type="scientific">Rarobacter incanus</name>
    <dbReference type="NCBI Taxonomy" id="153494"/>
    <lineage>
        <taxon>Bacteria</taxon>
        <taxon>Bacillati</taxon>
        <taxon>Actinomycetota</taxon>
        <taxon>Actinomycetes</taxon>
        <taxon>Micrococcales</taxon>
        <taxon>Rarobacteraceae</taxon>
        <taxon>Rarobacter</taxon>
    </lineage>
</organism>
<dbReference type="Gene3D" id="1.20.1250.20">
    <property type="entry name" value="MFS general substrate transporter like domains"/>
    <property type="match status" value="2"/>
</dbReference>
<dbReference type="InterPro" id="IPR050171">
    <property type="entry name" value="MFS_Transporters"/>
</dbReference>
<keyword evidence="2" id="KW-0813">Transport</keyword>
<dbReference type="Proteomes" id="UP000316181">
    <property type="component" value="Unassembled WGS sequence"/>
</dbReference>
<proteinExistence type="predicted"/>
<feature type="transmembrane region" description="Helical" evidence="7">
    <location>
        <begin position="322"/>
        <end position="339"/>
    </location>
</feature>
<keyword evidence="6 7" id="KW-0472">Membrane</keyword>
<feature type="transmembrane region" description="Helical" evidence="7">
    <location>
        <begin position="345"/>
        <end position="371"/>
    </location>
</feature>
<gene>
    <name evidence="9" type="ORF">FB389_1449</name>
</gene>
<sequence>MERQWEAYETKTECPREIDMKSSRNAAAPGTGERKDPIFPLRTVVLGAFVPTLLFEVGLGALIPIIPALTTIAGGNLTHAALIAALIPVGKILFDLPAGALSARVGDRVAMMVAGTMAVGSYLVAVLAGNLVGLAGGVFAVGAASAVYNLARQAYLTEVTPPLQRARVMSTLGGFHRIGLFIGPFAGAGLIALFGVGSVLWLGIGSAGATVLLLSLLGADTAGVPRRSRGAGAGSARGRATAPGQLSAWRLALLHRGLFARMGTAILLVSAVRGARQNVIPLWAEHIGLHESTTSLIVGIAGGLDMVLFYPAGKVMDRFGRLWVAVPSMALMALGTALVPLTGTAAGLGCVAGILGVANGVGSGIVMTLGADMAPPDQRSRFLSVWRLFQDTGDAAGPLLLSAGAAAGSLAAGIIAAACTGAWRRGRWRSGFPGTRPLPTCARPLVRRTRFAGADVRAASVARTTRAWTRGPVCPKMVRARRA</sequence>
<evidence type="ECO:0000256" key="7">
    <source>
        <dbReference type="SAM" id="Phobius"/>
    </source>
</evidence>
<dbReference type="GO" id="GO:0022857">
    <property type="term" value="F:transmembrane transporter activity"/>
    <property type="evidence" value="ECO:0007669"/>
    <property type="project" value="InterPro"/>
</dbReference>
<dbReference type="AlphaFoldDB" id="A0A542SQ73"/>
<reference evidence="9 10" key="1">
    <citation type="submission" date="2019-06" db="EMBL/GenBank/DDBJ databases">
        <title>Sequencing the genomes of 1000 actinobacteria strains.</title>
        <authorList>
            <person name="Klenk H.-P."/>
        </authorList>
    </citation>
    <scope>NUCLEOTIDE SEQUENCE [LARGE SCALE GENOMIC DNA]</scope>
    <source>
        <strain evidence="9 10">DSM 10596</strain>
    </source>
</reference>
<accession>A0A542SQ73</accession>
<keyword evidence="3" id="KW-1003">Cell membrane</keyword>
<feature type="transmembrane region" description="Helical" evidence="7">
    <location>
        <begin position="200"/>
        <end position="219"/>
    </location>
</feature>
<dbReference type="InterPro" id="IPR001958">
    <property type="entry name" value="Tet-R_TetA/multi-R_MdtG-like"/>
</dbReference>
<feature type="domain" description="Major facilitator superfamily (MFS) profile" evidence="8">
    <location>
        <begin position="44"/>
        <end position="429"/>
    </location>
</feature>
<protein>
    <submittedName>
        <fullName evidence="9">Putative MFS family arabinose efflux permease</fullName>
    </submittedName>
</protein>
<dbReference type="CDD" id="cd17325">
    <property type="entry name" value="MFS_MdtG_SLC18_like"/>
    <property type="match status" value="1"/>
</dbReference>
<feature type="transmembrane region" description="Helical" evidence="7">
    <location>
        <begin position="44"/>
        <end position="66"/>
    </location>
</feature>
<evidence type="ECO:0000256" key="6">
    <source>
        <dbReference type="ARBA" id="ARBA00023136"/>
    </source>
</evidence>
<feature type="transmembrane region" description="Helical" evidence="7">
    <location>
        <begin position="172"/>
        <end position="194"/>
    </location>
</feature>
<comment type="subcellular location">
    <subcellularLocation>
        <location evidence="1">Cell membrane</location>
        <topology evidence="1">Multi-pass membrane protein</topology>
    </subcellularLocation>
</comment>
<keyword evidence="10" id="KW-1185">Reference proteome</keyword>
<evidence type="ECO:0000313" key="9">
    <source>
        <dbReference type="EMBL" id="TQK76759.1"/>
    </source>
</evidence>
<feature type="transmembrane region" description="Helical" evidence="7">
    <location>
        <begin position="131"/>
        <end position="151"/>
    </location>
</feature>
<feature type="transmembrane region" description="Helical" evidence="7">
    <location>
        <begin position="72"/>
        <end position="93"/>
    </location>
</feature>